<protein>
    <submittedName>
        <fullName evidence="11">Hexose transporter Ght5</fullName>
    </submittedName>
</protein>
<keyword evidence="4 8" id="KW-0812">Transmembrane</keyword>
<dbReference type="InterPro" id="IPR003663">
    <property type="entry name" value="Sugar/inositol_transpt"/>
</dbReference>
<feature type="transmembrane region" description="Helical" evidence="8">
    <location>
        <begin position="60"/>
        <end position="80"/>
    </location>
</feature>
<evidence type="ECO:0000256" key="6">
    <source>
        <dbReference type="ARBA" id="ARBA00023136"/>
    </source>
</evidence>
<feature type="transmembrane region" description="Helical" evidence="8">
    <location>
        <begin position="146"/>
        <end position="168"/>
    </location>
</feature>
<dbReference type="Pfam" id="PF00083">
    <property type="entry name" value="Sugar_tr"/>
    <property type="match status" value="1"/>
</dbReference>
<dbReference type="PRINTS" id="PR00171">
    <property type="entry name" value="SUGRTRNSPORT"/>
</dbReference>
<reference evidence="11 12" key="1">
    <citation type="journal article" date="2011" name="Science">
        <title>Comparative functional genomics of the fission yeasts.</title>
        <authorList>
            <person name="Rhind N."/>
            <person name="Chen Z."/>
            <person name="Yassour M."/>
            <person name="Thompson D.A."/>
            <person name="Haas B.J."/>
            <person name="Habib N."/>
            <person name="Wapinski I."/>
            <person name="Roy S."/>
            <person name="Lin M.F."/>
            <person name="Heiman D.I."/>
            <person name="Young S.K."/>
            <person name="Furuya K."/>
            <person name="Guo Y."/>
            <person name="Pidoux A."/>
            <person name="Chen H.M."/>
            <person name="Robbertse B."/>
            <person name="Goldberg J.M."/>
            <person name="Aoki K."/>
            <person name="Bayne E.H."/>
            <person name="Berlin A.M."/>
            <person name="Desjardins C.A."/>
            <person name="Dobbs E."/>
            <person name="Dukaj L."/>
            <person name="Fan L."/>
            <person name="FitzGerald M.G."/>
            <person name="French C."/>
            <person name="Gujja S."/>
            <person name="Hansen K."/>
            <person name="Keifenheim D."/>
            <person name="Levin J.Z."/>
            <person name="Mosher R.A."/>
            <person name="Mueller C.A."/>
            <person name="Pfiffner J."/>
            <person name="Priest M."/>
            <person name="Russ C."/>
            <person name="Smialowska A."/>
            <person name="Swoboda P."/>
            <person name="Sykes S.M."/>
            <person name="Vaughn M."/>
            <person name="Vengrova S."/>
            <person name="Yoder R."/>
            <person name="Zeng Q."/>
            <person name="Allshire R."/>
            <person name="Baulcombe D."/>
            <person name="Birren B.W."/>
            <person name="Brown W."/>
            <person name="Ekwall K."/>
            <person name="Kellis M."/>
            <person name="Leatherwood J."/>
            <person name="Levin H."/>
            <person name="Margalit H."/>
            <person name="Martienssen R."/>
            <person name="Nieduszynski C.A."/>
            <person name="Spatafora J.W."/>
            <person name="Friedman N."/>
            <person name="Dalgaard J.Z."/>
            <person name="Baumann P."/>
            <person name="Niki H."/>
            <person name="Regev A."/>
            <person name="Nusbaum C."/>
        </authorList>
    </citation>
    <scope>NUCLEOTIDE SEQUENCE [LARGE SCALE GENOMIC DNA]</scope>
    <source>
        <strain evidence="12">yFS275 / FY16936</strain>
    </source>
</reference>
<evidence type="ECO:0000313" key="11">
    <source>
        <dbReference type="EMBL" id="EEB07840.2"/>
    </source>
</evidence>
<dbReference type="GO" id="GO:0005886">
    <property type="term" value="C:plasma membrane"/>
    <property type="evidence" value="ECO:0000318"/>
    <property type="project" value="GO_Central"/>
</dbReference>
<accession>B6K2Y3</accession>
<evidence type="ECO:0000256" key="7">
    <source>
        <dbReference type="RuleBase" id="RU003346"/>
    </source>
</evidence>
<dbReference type="VEuPathDB" id="FungiDB:SJAG_02958"/>
<feature type="transmembrane region" description="Helical" evidence="8">
    <location>
        <begin position="301"/>
        <end position="322"/>
    </location>
</feature>
<proteinExistence type="inferred from homology"/>
<dbReference type="STRING" id="402676.B6K2Y3"/>
<feature type="transmembrane region" description="Helical" evidence="8">
    <location>
        <begin position="267"/>
        <end position="286"/>
    </location>
</feature>
<dbReference type="AlphaFoldDB" id="B6K2Y3"/>
<dbReference type="RefSeq" id="XP_002174133.2">
    <property type="nucleotide sequence ID" value="XM_002174097.2"/>
</dbReference>
<dbReference type="InterPro" id="IPR036259">
    <property type="entry name" value="MFS_trans_sf"/>
</dbReference>
<dbReference type="OrthoDB" id="2241241at2759"/>
<feature type="transmembrane region" description="Helical" evidence="8">
    <location>
        <begin position="433"/>
        <end position="451"/>
    </location>
</feature>
<dbReference type="OMA" id="CLVFMYF"/>
<evidence type="ECO:0000256" key="2">
    <source>
        <dbReference type="ARBA" id="ARBA00010992"/>
    </source>
</evidence>
<keyword evidence="9" id="KW-0732">Signal</keyword>
<dbReference type="FunFam" id="1.20.1250.20:FF:000044">
    <property type="entry name" value="Hexose transporter Hxt3p"/>
    <property type="match status" value="1"/>
</dbReference>
<dbReference type="GO" id="GO:0005351">
    <property type="term" value="F:carbohydrate:proton symporter activity"/>
    <property type="evidence" value="ECO:0000318"/>
    <property type="project" value="GO_Central"/>
</dbReference>
<dbReference type="EMBL" id="KE651167">
    <property type="protein sequence ID" value="EEB07840.2"/>
    <property type="molecule type" value="Genomic_DNA"/>
</dbReference>
<keyword evidence="3 7" id="KW-0813">Transport</keyword>
<gene>
    <name evidence="11" type="ORF">SJAG_02958</name>
</gene>
<dbReference type="Gene3D" id="1.20.1250.20">
    <property type="entry name" value="MFS general substrate transporter like domains"/>
    <property type="match status" value="1"/>
</dbReference>
<feature type="transmembrane region" description="Helical" evidence="8">
    <location>
        <begin position="87"/>
        <end position="104"/>
    </location>
</feature>
<feature type="transmembrane region" description="Helical" evidence="8">
    <location>
        <begin position="180"/>
        <end position="199"/>
    </location>
</feature>
<evidence type="ECO:0000256" key="4">
    <source>
        <dbReference type="ARBA" id="ARBA00022692"/>
    </source>
</evidence>
<evidence type="ECO:0000256" key="5">
    <source>
        <dbReference type="ARBA" id="ARBA00022989"/>
    </source>
</evidence>
<dbReference type="CDD" id="cd17356">
    <property type="entry name" value="MFS_HXT"/>
    <property type="match status" value="1"/>
</dbReference>
<feature type="transmembrane region" description="Helical" evidence="8">
    <location>
        <begin position="329"/>
        <end position="348"/>
    </location>
</feature>
<evidence type="ECO:0000256" key="1">
    <source>
        <dbReference type="ARBA" id="ARBA00004141"/>
    </source>
</evidence>
<feature type="transmembrane region" description="Helical" evidence="8">
    <location>
        <begin position="368"/>
        <end position="391"/>
    </location>
</feature>
<dbReference type="NCBIfam" id="TIGR00879">
    <property type="entry name" value="SP"/>
    <property type="match status" value="1"/>
</dbReference>
<evidence type="ECO:0000313" key="12">
    <source>
        <dbReference type="Proteomes" id="UP000001744"/>
    </source>
</evidence>
<name>B6K2Y3_SCHJY</name>
<keyword evidence="6 8" id="KW-0472">Membrane</keyword>
<feature type="signal peptide" evidence="9">
    <location>
        <begin position="1"/>
        <end position="21"/>
    </location>
</feature>
<feature type="chain" id="PRO_5002847233" evidence="9">
    <location>
        <begin position="22"/>
        <end position="480"/>
    </location>
</feature>
<dbReference type="PROSITE" id="PS50850">
    <property type="entry name" value="MFS"/>
    <property type="match status" value="1"/>
</dbReference>
<feature type="transmembrane region" description="Helical" evidence="8">
    <location>
        <begin position="403"/>
        <end position="421"/>
    </location>
</feature>
<feature type="domain" description="Major facilitator superfamily (MFS) profile" evidence="10">
    <location>
        <begin position="9"/>
        <end position="456"/>
    </location>
</feature>
<keyword evidence="5 8" id="KW-1133">Transmembrane helix</keyword>
<dbReference type="InterPro" id="IPR050360">
    <property type="entry name" value="MFS_Sugar_Transporters"/>
</dbReference>
<evidence type="ECO:0000256" key="9">
    <source>
        <dbReference type="SAM" id="SignalP"/>
    </source>
</evidence>
<dbReference type="PANTHER" id="PTHR48022">
    <property type="entry name" value="PLASTIDIC GLUCOSE TRANSPORTER 4"/>
    <property type="match status" value="1"/>
</dbReference>
<dbReference type="Proteomes" id="UP000001744">
    <property type="component" value="Unassembled WGS sequence"/>
</dbReference>
<dbReference type="PANTHER" id="PTHR48022:SF86">
    <property type="entry name" value="HIGH-AFFINITY HEXOSE TRANSPORTER GHT7-RELATED"/>
    <property type="match status" value="1"/>
</dbReference>
<evidence type="ECO:0000256" key="3">
    <source>
        <dbReference type="ARBA" id="ARBA00022448"/>
    </source>
</evidence>
<dbReference type="HOGENOM" id="CLU_001265_30_1_1"/>
<dbReference type="eggNOG" id="KOG0254">
    <property type="taxonomic scope" value="Eukaryota"/>
</dbReference>
<comment type="subcellular location">
    <subcellularLocation>
        <location evidence="1">Membrane</location>
        <topology evidence="1">Multi-pass membrane protein</topology>
    </subcellularLocation>
</comment>
<dbReference type="InterPro" id="IPR020846">
    <property type="entry name" value="MFS_dom"/>
</dbReference>
<dbReference type="InterPro" id="IPR005828">
    <property type="entry name" value="MFS_sugar_transport-like"/>
</dbReference>
<organism evidence="11 12">
    <name type="scientific">Schizosaccharomyces japonicus (strain yFS275 / FY16936)</name>
    <name type="common">Fission yeast</name>
    <dbReference type="NCBI Taxonomy" id="402676"/>
    <lineage>
        <taxon>Eukaryota</taxon>
        <taxon>Fungi</taxon>
        <taxon>Dikarya</taxon>
        <taxon>Ascomycota</taxon>
        <taxon>Taphrinomycotina</taxon>
        <taxon>Schizosaccharomycetes</taxon>
        <taxon>Schizosaccharomycetales</taxon>
        <taxon>Schizosaccharomycetaceae</taxon>
        <taxon>Schizosaccharomyces</taxon>
    </lineage>
</organism>
<evidence type="ECO:0000259" key="10">
    <source>
        <dbReference type="PROSITE" id="PS50850"/>
    </source>
</evidence>
<dbReference type="SUPFAM" id="SSF103473">
    <property type="entry name" value="MFS general substrate transporter"/>
    <property type="match status" value="1"/>
</dbReference>
<keyword evidence="12" id="KW-1185">Reference proteome</keyword>
<evidence type="ECO:0000256" key="8">
    <source>
        <dbReference type="SAM" id="Phobius"/>
    </source>
</evidence>
<sequence length="480" mass="52953">MAKALTLIMLIFVSMAGWMYGADTGSIGGITNMRDFQSRYADKYDAATDTYSYTSARQGLITGIISSGSFFGALFSSPLADKVGKRISIIVWAVVYLIGIIVQVTTGPSWVQLMVAKIWTGISLGGLSVVAPGYQSEVAPASLRGAIVTTYQLFITLGIFVASCINMGTHNAHKSAQWRIPIGINLLWGIIMIFGILYLPESPRYLISIGKDDEALRIMSRNNDLPVEDELIQAEYHIIRSDCEAELAGGPAKWSEIFGADIRYRTFLGLAIMSLQPLTGANYYFLYGTQVFKGTGIDSPYLAALILDAVNFVCTIPAPWVLEYLGRRWPLIIGGVWQACCFFIYASVGDRALYRKDGSSNHRAGAVMIVFSCIYIVAYAQTWAPAAYVIVGESYPVRFRSKCSAFATSGLWVWCFCVNFFTPFISNAINFKYGYVFGGTNILAAIVVFFCTRNGWSYFGGDQYTVYLRSQTLDAPYKAY</sequence>
<comment type="similarity">
    <text evidence="2 7">Belongs to the major facilitator superfamily. Sugar transporter (TC 2.A.1.1) family.</text>
</comment>
<dbReference type="GeneID" id="7051734"/>
<dbReference type="GO" id="GO:0008643">
    <property type="term" value="P:carbohydrate transport"/>
    <property type="evidence" value="ECO:0000318"/>
    <property type="project" value="GO_Central"/>
</dbReference>
<dbReference type="JaponicusDB" id="SJAG_02958"/>